<dbReference type="HAMAP" id="MF_01363">
    <property type="entry name" value="Ribosomal_bL21"/>
    <property type="match status" value="1"/>
</dbReference>
<keyword evidence="3 4" id="KW-0687">Ribonucleoprotein</keyword>
<organism evidence="7 8">
    <name type="scientific">Bartonella doshiae</name>
    <dbReference type="NCBI Taxonomy" id="33044"/>
    <lineage>
        <taxon>Bacteria</taxon>
        <taxon>Pseudomonadati</taxon>
        <taxon>Pseudomonadota</taxon>
        <taxon>Alphaproteobacteria</taxon>
        <taxon>Hyphomicrobiales</taxon>
        <taxon>Bartonellaceae</taxon>
        <taxon>Bartonella</taxon>
    </lineage>
</organism>
<name>A0A380ZBW0_BARDO</name>
<gene>
    <name evidence="4 7" type="primary">rplU</name>
    <name evidence="7" type="ORF">NCTC12862_00215</name>
</gene>
<dbReference type="PANTHER" id="PTHR21349">
    <property type="entry name" value="50S RIBOSOMAL PROTEIN L21"/>
    <property type="match status" value="1"/>
</dbReference>
<dbReference type="AlphaFoldDB" id="A0A380ZBW0"/>
<dbReference type="STRING" id="33044.GCA_900005695_00580"/>
<comment type="function">
    <text evidence="4 5">This protein binds to 23S rRNA in the presence of protein L20.</text>
</comment>
<dbReference type="NCBIfam" id="TIGR00061">
    <property type="entry name" value="L21"/>
    <property type="match status" value="1"/>
</dbReference>
<dbReference type="InterPro" id="IPR028909">
    <property type="entry name" value="bL21-like"/>
</dbReference>
<dbReference type="RefSeq" id="WP_004855397.1">
    <property type="nucleotide sequence ID" value="NZ_CACVBH010000002.1"/>
</dbReference>
<evidence type="ECO:0000256" key="5">
    <source>
        <dbReference type="RuleBase" id="RU000562"/>
    </source>
</evidence>
<evidence type="ECO:0000256" key="3">
    <source>
        <dbReference type="ARBA" id="ARBA00023274"/>
    </source>
</evidence>
<comment type="subunit">
    <text evidence="4">Part of the 50S ribosomal subunit. Contacts protein L20.</text>
</comment>
<comment type="similarity">
    <text evidence="1 4 5">Belongs to the bacterial ribosomal protein bL21 family.</text>
</comment>
<dbReference type="PANTHER" id="PTHR21349:SF0">
    <property type="entry name" value="LARGE RIBOSOMAL SUBUNIT PROTEIN BL21M"/>
    <property type="match status" value="1"/>
</dbReference>
<sequence length="159" mass="17279">MFAVIKTGGKQYRVVANQVVKIEKIIGNAGDIVEFNDVLMVGQEENAIVGTPVVAGALVTAEIVEQARARKVIAFKKRRRQNSKRTRGHRQEVTVLRILEVLTGGLKPKKAATKSNEKDVAVLKETKAAVSVQKTAKKTAEKKATSQKKAAEASNSKED</sequence>
<dbReference type="EMBL" id="UFTF01000001">
    <property type="protein sequence ID" value="SUV44467.1"/>
    <property type="molecule type" value="Genomic_DNA"/>
</dbReference>
<proteinExistence type="inferred from homology"/>
<dbReference type="GO" id="GO:0003735">
    <property type="term" value="F:structural constituent of ribosome"/>
    <property type="evidence" value="ECO:0007669"/>
    <property type="project" value="InterPro"/>
</dbReference>
<dbReference type="OrthoDB" id="9813334at2"/>
<evidence type="ECO:0000256" key="1">
    <source>
        <dbReference type="ARBA" id="ARBA00008563"/>
    </source>
</evidence>
<dbReference type="GO" id="GO:0005840">
    <property type="term" value="C:ribosome"/>
    <property type="evidence" value="ECO:0007669"/>
    <property type="project" value="UniProtKB-KW"/>
</dbReference>
<dbReference type="SUPFAM" id="SSF141091">
    <property type="entry name" value="L21p-like"/>
    <property type="match status" value="1"/>
</dbReference>
<dbReference type="GO" id="GO:1990904">
    <property type="term" value="C:ribonucleoprotein complex"/>
    <property type="evidence" value="ECO:0007669"/>
    <property type="project" value="UniProtKB-KW"/>
</dbReference>
<dbReference type="Pfam" id="PF00829">
    <property type="entry name" value="Ribosomal_L21p"/>
    <property type="match status" value="1"/>
</dbReference>
<accession>A0A380ZBW0</accession>
<dbReference type="InterPro" id="IPR036164">
    <property type="entry name" value="bL21-like_sf"/>
</dbReference>
<evidence type="ECO:0000313" key="8">
    <source>
        <dbReference type="Proteomes" id="UP000254950"/>
    </source>
</evidence>
<evidence type="ECO:0000256" key="4">
    <source>
        <dbReference type="HAMAP-Rule" id="MF_01363"/>
    </source>
</evidence>
<keyword evidence="4 5" id="KW-0694">RNA-binding</keyword>
<keyword evidence="2 4" id="KW-0689">Ribosomal protein</keyword>
<feature type="compositionally biased region" description="Basic and acidic residues" evidence="6">
    <location>
        <begin position="138"/>
        <end position="159"/>
    </location>
</feature>
<reference evidence="7 8" key="1">
    <citation type="submission" date="2018-06" db="EMBL/GenBank/DDBJ databases">
        <authorList>
            <consortium name="Pathogen Informatics"/>
            <person name="Doyle S."/>
        </authorList>
    </citation>
    <scope>NUCLEOTIDE SEQUENCE [LARGE SCALE GENOMIC DNA]</scope>
    <source>
        <strain evidence="7 8">NCTC12862</strain>
    </source>
</reference>
<keyword evidence="4 5" id="KW-0699">rRNA-binding</keyword>
<evidence type="ECO:0000256" key="6">
    <source>
        <dbReference type="SAM" id="MobiDB-lite"/>
    </source>
</evidence>
<dbReference type="GO" id="GO:0019843">
    <property type="term" value="F:rRNA binding"/>
    <property type="evidence" value="ECO:0007669"/>
    <property type="project" value="UniProtKB-UniRule"/>
</dbReference>
<dbReference type="GO" id="GO:0006412">
    <property type="term" value="P:translation"/>
    <property type="evidence" value="ECO:0007669"/>
    <property type="project" value="UniProtKB-UniRule"/>
</dbReference>
<protein>
    <recommendedName>
        <fullName evidence="4">Large ribosomal subunit protein bL21</fullName>
    </recommendedName>
</protein>
<feature type="region of interest" description="Disordered" evidence="6">
    <location>
        <begin position="132"/>
        <end position="159"/>
    </location>
</feature>
<evidence type="ECO:0000313" key="7">
    <source>
        <dbReference type="EMBL" id="SUV44467.1"/>
    </source>
</evidence>
<dbReference type="Proteomes" id="UP000254950">
    <property type="component" value="Unassembled WGS sequence"/>
</dbReference>
<evidence type="ECO:0000256" key="2">
    <source>
        <dbReference type="ARBA" id="ARBA00022980"/>
    </source>
</evidence>
<dbReference type="InterPro" id="IPR001787">
    <property type="entry name" value="Ribosomal_bL21"/>
</dbReference>
<dbReference type="GO" id="GO:0005737">
    <property type="term" value="C:cytoplasm"/>
    <property type="evidence" value="ECO:0007669"/>
    <property type="project" value="UniProtKB-ARBA"/>
</dbReference>